<comment type="caution">
    <text evidence="2">The sequence shown here is derived from an EMBL/GenBank/DDBJ whole genome shotgun (WGS) entry which is preliminary data.</text>
</comment>
<dbReference type="CDD" id="cd00350">
    <property type="entry name" value="rubredoxin_like"/>
    <property type="match status" value="1"/>
</dbReference>
<organism evidence="2 3">
    <name type="scientific">Paenibacillus hodogayensis</name>
    <dbReference type="NCBI Taxonomy" id="279208"/>
    <lineage>
        <taxon>Bacteria</taxon>
        <taxon>Bacillati</taxon>
        <taxon>Bacillota</taxon>
        <taxon>Bacilli</taxon>
        <taxon>Bacillales</taxon>
        <taxon>Paenibacillaceae</taxon>
        <taxon>Paenibacillus</taxon>
    </lineage>
</organism>
<dbReference type="Pfam" id="PF09860">
    <property type="entry name" value="DUF2087"/>
    <property type="match status" value="1"/>
</dbReference>
<name>A0ABV5W294_9BACL</name>
<feature type="domain" description="DUF2087" evidence="1">
    <location>
        <begin position="185"/>
        <end position="253"/>
    </location>
</feature>
<dbReference type="CDD" id="cd10451">
    <property type="entry name" value="GIY-YIG_LuxR_like"/>
    <property type="match status" value="1"/>
</dbReference>
<dbReference type="Gene3D" id="3.40.1440.10">
    <property type="entry name" value="GIY-YIG endonuclease"/>
    <property type="match status" value="1"/>
</dbReference>
<dbReference type="InterPro" id="IPR018656">
    <property type="entry name" value="DUF2087"/>
</dbReference>
<gene>
    <name evidence="2" type="ORF">ACFFNY_24110</name>
</gene>
<dbReference type="InterPro" id="IPR035901">
    <property type="entry name" value="GIY-YIG_endonuc_sf"/>
</dbReference>
<dbReference type="EMBL" id="JBHMAG010000016">
    <property type="protein sequence ID" value="MFB9754666.1"/>
    <property type="molecule type" value="Genomic_DNA"/>
</dbReference>
<dbReference type="RefSeq" id="WP_344909349.1">
    <property type="nucleotide sequence ID" value="NZ_BAAAYO010000008.1"/>
</dbReference>
<evidence type="ECO:0000313" key="3">
    <source>
        <dbReference type="Proteomes" id="UP001589619"/>
    </source>
</evidence>
<evidence type="ECO:0000259" key="1">
    <source>
        <dbReference type="Pfam" id="PF09860"/>
    </source>
</evidence>
<proteinExistence type="predicted"/>
<dbReference type="Proteomes" id="UP001589619">
    <property type="component" value="Unassembled WGS sequence"/>
</dbReference>
<sequence length="383" mass="44414">MSDVQDKLWDATIEEIKQGYVYEEETDHYHCLVCGEQFEKGVVYPVEQKLYEAGKAAAHHVAEAHGSMFDYLLQLDKKLTGLSDLQKQLLRLFYAGVSDRDIVTELNGGSASTIRNHRFMLREKEKQAKLFLVMMELLNDRKTVRPKPLSRTPRAGSHLDEQYAITDKDRSDIISKYFPEGPSGRLTEFPRKDKRKIVILAHLIERFERGRTYSEKQLNEILQAAYPDYVTLRRYLIDFGFMERRDDGSEYWLKEQEPGNMPMGPGRGKAGGAADVQQAGVFMLVNRRNGKMFVESSSNMRGTMNRIRFGLQTGVYDNRVLQSDWTEHGEEAFAFEVLDVWQPETDTPPTLKEKREQLKRLERRRLEELQPFGERGYNKEPAD</sequence>
<protein>
    <submittedName>
        <fullName evidence="2">DUF2087 domain-containing protein</fullName>
    </submittedName>
</protein>
<reference evidence="2 3" key="1">
    <citation type="submission" date="2024-09" db="EMBL/GenBank/DDBJ databases">
        <authorList>
            <person name="Sun Q."/>
            <person name="Mori K."/>
        </authorList>
    </citation>
    <scope>NUCLEOTIDE SEQUENCE [LARGE SCALE GENOMIC DNA]</scope>
    <source>
        <strain evidence="2 3">JCM 12520</strain>
    </source>
</reference>
<evidence type="ECO:0000313" key="2">
    <source>
        <dbReference type="EMBL" id="MFB9754666.1"/>
    </source>
</evidence>
<accession>A0ABV5W294</accession>
<keyword evidence="3" id="KW-1185">Reference proteome</keyword>